<dbReference type="AlphaFoldDB" id="A0A6C0B4D2"/>
<sequence>MEVLGHNGSWKKATGIFTLNENYFINNGAVFTNKNNYHLYRRTNGKWIIARTEDMMKGASRGCIASIGAAETPINLTWKTRRGQDDELIKVRKT</sequence>
<proteinExistence type="predicted"/>
<dbReference type="EMBL" id="MN739059">
    <property type="protein sequence ID" value="QHS86661.1"/>
    <property type="molecule type" value="Genomic_DNA"/>
</dbReference>
<reference evidence="1" key="1">
    <citation type="journal article" date="2020" name="Nature">
        <title>Giant virus diversity and host interactions through global metagenomics.</title>
        <authorList>
            <person name="Schulz F."/>
            <person name="Roux S."/>
            <person name="Paez-Espino D."/>
            <person name="Jungbluth S."/>
            <person name="Walsh D.A."/>
            <person name="Denef V.J."/>
            <person name="McMahon K.D."/>
            <person name="Konstantinidis K.T."/>
            <person name="Eloe-Fadrosh E.A."/>
            <person name="Kyrpides N.C."/>
            <person name="Woyke T."/>
        </authorList>
    </citation>
    <scope>NUCLEOTIDE SEQUENCE</scope>
    <source>
        <strain evidence="1">GVMAG-M-3300009422-16</strain>
    </source>
</reference>
<evidence type="ECO:0000313" key="1">
    <source>
        <dbReference type="EMBL" id="QHS86661.1"/>
    </source>
</evidence>
<accession>A0A6C0B4D2</accession>
<protein>
    <submittedName>
        <fullName evidence="1">Uncharacterized protein</fullName>
    </submittedName>
</protein>
<name>A0A6C0B4D2_9ZZZZ</name>
<organism evidence="1">
    <name type="scientific">viral metagenome</name>
    <dbReference type="NCBI Taxonomy" id="1070528"/>
    <lineage>
        <taxon>unclassified sequences</taxon>
        <taxon>metagenomes</taxon>
        <taxon>organismal metagenomes</taxon>
    </lineage>
</organism>